<feature type="domain" description="Plastid lipid-associated protein/fibrillin conserved" evidence="3">
    <location>
        <begin position="45"/>
        <end position="209"/>
    </location>
</feature>
<dbReference type="InterPro" id="IPR039633">
    <property type="entry name" value="PAP"/>
</dbReference>
<keyword evidence="2" id="KW-0934">Plastid</keyword>
<evidence type="ECO:0000256" key="1">
    <source>
        <dbReference type="ARBA" id="ARBA00004474"/>
    </source>
</evidence>
<evidence type="ECO:0000256" key="2">
    <source>
        <dbReference type="ARBA" id="ARBA00022640"/>
    </source>
</evidence>
<accession>A0AAX4P060</accession>
<dbReference type="Proteomes" id="UP001472866">
    <property type="component" value="Chromosome 02"/>
</dbReference>
<protein>
    <submittedName>
        <fullName evidence="4">Plastid lipid-associated fibrillin</fullName>
    </submittedName>
</protein>
<gene>
    <name evidence="4" type="ORF">HKI87_02g11480</name>
</gene>
<name>A0AAX4P060_9CHLO</name>
<dbReference type="Pfam" id="PF04755">
    <property type="entry name" value="PAP_fibrillin"/>
    <property type="match status" value="1"/>
</dbReference>
<evidence type="ECO:0000313" key="5">
    <source>
        <dbReference type="Proteomes" id="UP001472866"/>
    </source>
</evidence>
<proteinExistence type="predicted"/>
<organism evidence="4 5">
    <name type="scientific">Chloropicon roscoffensis</name>
    <dbReference type="NCBI Taxonomy" id="1461544"/>
    <lineage>
        <taxon>Eukaryota</taxon>
        <taxon>Viridiplantae</taxon>
        <taxon>Chlorophyta</taxon>
        <taxon>Chloropicophyceae</taxon>
        <taxon>Chloropicales</taxon>
        <taxon>Chloropicaceae</taxon>
        <taxon>Chloropicon</taxon>
    </lineage>
</organism>
<dbReference type="InterPro" id="IPR006843">
    <property type="entry name" value="PAP/fibrillin_dom"/>
</dbReference>
<dbReference type="GO" id="GO:0009536">
    <property type="term" value="C:plastid"/>
    <property type="evidence" value="ECO:0007669"/>
    <property type="project" value="UniProtKB-SubCell"/>
</dbReference>
<comment type="subcellular location">
    <subcellularLocation>
        <location evidence="1">Plastid</location>
    </subcellularLocation>
</comment>
<keyword evidence="5" id="KW-1185">Reference proteome</keyword>
<sequence length="218" mass="23756">MKMVTVVRGPTGGLWSRGRPRLSAACGARRDRSRSVAARASDLDDLLSIVQGTHRGERVDTGVRQAVENVCDSLASSSAPVKVSETAISKTWRLVFTTEKETLFITSNARKLFGVSTDVEQIIDLRKGRGRLQNLISFANGAAFIVNSDLGLDESPSRRANFKFTDAQVVVPSGSSFGLPPFGKGWFDTLYLSDQYRVAKDSRGDILVIESGGEPRFK</sequence>
<evidence type="ECO:0000259" key="3">
    <source>
        <dbReference type="Pfam" id="PF04755"/>
    </source>
</evidence>
<dbReference type="PANTHER" id="PTHR31906">
    <property type="entry name" value="PLASTID-LIPID-ASSOCIATED PROTEIN 4, CHLOROPLASTIC-RELATED"/>
    <property type="match status" value="1"/>
</dbReference>
<evidence type="ECO:0000313" key="4">
    <source>
        <dbReference type="EMBL" id="WZN59622.1"/>
    </source>
</evidence>
<reference evidence="4 5" key="1">
    <citation type="submission" date="2024-03" db="EMBL/GenBank/DDBJ databases">
        <title>Complete genome sequence of the green alga Chloropicon roscoffensis RCC1871.</title>
        <authorList>
            <person name="Lemieux C."/>
            <person name="Pombert J.-F."/>
            <person name="Otis C."/>
            <person name="Turmel M."/>
        </authorList>
    </citation>
    <scope>NUCLEOTIDE SEQUENCE [LARGE SCALE GENOMIC DNA]</scope>
    <source>
        <strain evidence="4 5">RCC1871</strain>
    </source>
</reference>
<dbReference type="AlphaFoldDB" id="A0AAX4P060"/>
<dbReference type="EMBL" id="CP151502">
    <property type="protein sequence ID" value="WZN59622.1"/>
    <property type="molecule type" value="Genomic_DNA"/>
</dbReference>